<dbReference type="CDD" id="cd06261">
    <property type="entry name" value="TM_PBP2"/>
    <property type="match status" value="1"/>
</dbReference>
<evidence type="ECO:0000313" key="12">
    <source>
        <dbReference type="Proteomes" id="UP000243904"/>
    </source>
</evidence>
<feature type="domain" description="ABC transmembrane type-1" evidence="10">
    <location>
        <begin position="111"/>
        <end position="291"/>
    </location>
</feature>
<dbReference type="EMBL" id="LT629750">
    <property type="protein sequence ID" value="SDS84179.1"/>
    <property type="molecule type" value="Genomic_DNA"/>
</dbReference>
<name>A0A1H1VJD8_9BRAD</name>
<evidence type="ECO:0000256" key="2">
    <source>
        <dbReference type="ARBA" id="ARBA00009306"/>
    </source>
</evidence>
<keyword evidence="4" id="KW-1003">Cell membrane</keyword>
<evidence type="ECO:0000256" key="6">
    <source>
        <dbReference type="ARBA" id="ARBA00022989"/>
    </source>
</evidence>
<evidence type="ECO:0000256" key="5">
    <source>
        <dbReference type="ARBA" id="ARBA00022692"/>
    </source>
</evidence>
<feature type="transmembrane region" description="Helical" evidence="9">
    <location>
        <begin position="272"/>
        <end position="290"/>
    </location>
</feature>
<evidence type="ECO:0000256" key="3">
    <source>
        <dbReference type="ARBA" id="ARBA00022448"/>
    </source>
</evidence>
<keyword evidence="6 9" id="KW-1133">Transmembrane helix</keyword>
<proteinExistence type="inferred from homology"/>
<comment type="subcellular location">
    <subcellularLocation>
        <location evidence="1 9">Cell membrane</location>
        <topology evidence="1 9">Multi-pass membrane protein</topology>
    </subcellularLocation>
</comment>
<evidence type="ECO:0000256" key="4">
    <source>
        <dbReference type="ARBA" id="ARBA00022475"/>
    </source>
</evidence>
<comment type="function">
    <text evidence="8">Probably part of an ABC transporter complex. Probably responsible for the translocation of the substrate across the membrane.</text>
</comment>
<evidence type="ECO:0000256" key="8">
    <source>
        <dbReference type="ARBA" id="ARBA00056719"/>
    </source>
</evidence>
<reference evidence="12" key="1">
    <citation type="submission" date="2016-10" db="EMBL/GenBank/DDBJ databases">
        <authorList>
            <person name="Varghese N."/>
            <person name="Submissions S."/>
        </authorList>
    </citation>
    <scope>NUCLEOTIDE SEQUENCE [LARGE SCALE GENOMIC DNA]</scope>
    <source>
        <strain evidence="12">GAS369</strain>
    </source>
</reference>
<dbReference type="PROSITE" id="PS50928">
    <property type="entry name" value="ABC_TM1"/>
    <property type="match status" value="1"/>
</dbReference>
<dbReference type="SUPFAM" id="SSF161098">
    <property type="entry name" value="MetI-like"/>
    <property type="match status" value="1"/>
</dbReference>
<dbReference type="Proteomes" id="UP000243904">
    <property type="component" value="Chromosome I"/>
</dbReference>
<dbReference type="FunFam" id="1.10.3720.10:FF:000003">
    <property type="entry name" value="Aliphatic sulfonate ABC transporter permease"/>
    <property type="match status" value="1"/>
</dbReference>
<comment type="similarity">
    <text evidence="2 9">Belongs to the binding-protein-dependent transport system permease family.</text>
</comment>
<keyword evidence="12" id="KW-1185">Reference proteome</keyword>
<keyword evidence="7 9" id="KW-0472">Membrane</keyword>
<evidence type="ECO:0000256" key="9">
    <source>
        <dbReference type="RuleBase" id="RU363032"/>
    </source>
</evidence>
<dbReference type="PANTHER" id="PTHR30151:SF38">
    <property type="entry name" value="ALIPHATIC SULFONATES TRANSPORT PERMEASE PROTEIN SSUC-RELATED"/>
    <property type="match status" value="1"/>
</dbReference>
<feature type="transmembrane region" description="Helical" evidence="9">
    <location>
        <begin position="118"/>
        <end position="141"/>
    </location>
</feature>
<sequence length="311" mass="34021">MTDASLSQFSCILATPERIIVDEATRPRDELRVVTVVADIPLPGRVREPVSLDIAVWRRTFLPWLLPFGLIGLWQLFSVNGIISTAIVPAPSEIWSAAGQLAGRGELQHDILVSLRRVLIGFGAGATIGLLLGVIVGLSELAHDIVDRSLQMIRTIPHLALVPLMILWFGIGEEPRVLLVAMGSLFPVYINTIGGIRNVDPKLIELGRSYGLGGPALVWSIILPAALQPILIGIRYALGVAWLTLVVGETIASRDGIGYLVQNARELLRIDVIVLAIALYAIAGWLADLLTRMVERRLLRWHPNYARRIAS</sequence>
<dbReference type="GO" id="GO:0005886">
    <property type="term" value="C:plasma membrane"/>
    <property type="evidence" value="ECO:0007669"/>
    <property type="project" value="UniProtKB-SubCell"/>
</dbReference>
<feature type="transmembrane region" description="Helical" evidence="9">
    <location>
        <begin position="153"/>
        <end position="171"/>
    </location>
</feature>
<dbReference type="AlphaFoldDB" id="A0A1H1VJD8"/>
<feature type="transmembrane region" description="Helical" evidence="9">
    <location>
        <begin position="177"/>
        <end position="196"/>
    </location>
</feature>
<dbReference type="PANTHER" id="PTHR30151">
    <property type="entry name" value="ALKANE SULFONATE ABC TRANSPORTER-RELATED, MEMBRANE SUBUNIT"/>
    <property type="match status" value="1"/>
</dbReference>
<evidence type="ECO:0000256" key="7">
    <source>
        <dbReference type="ARBA" id="ARBA00023136"/>
    </source>
</evidence>
<evidence type="ECO:0000256" key="1">
    <source>
        <dbReference type="ARBA" id="ARBA00004651"/>
    </source>
</evidence>
<feature type="transmembrane region" description="Helical" evidence="9">
    <location>
        <begin position="61"/>
        <end position="83"/>
    </location>
</feature>
<evidence type="ECO:0000313" key="11">
    <source>
        <dbReference type="EMBL" id="SDS84179.1"/>
    </source>
</evidence>
<dbReference type="Gene3D" id="1.10.3720.10">
    <property type="entry name" value="MetI-like"/>
    <property type="match status" value="1"/>
</dbReference>
<accession>A0A1H1VJD8</accession>
<dbReference type="Pfam" id="PF00528">
    <property type="entry name" value="BPD_transp_1"/>
    <property type="match status" value="1"/>
</dbReference>
<organism evidence="11 12">
    <name type="scientific">Bradyrhizobium canariense</name>
    <dbReference type="NCBI Taxonomy" id="255045"/>
    <lineage>
        <taxon>Bacteria</taxon>
        <taxon>Pseudomonadati</taxon>
        <taxon>Pseudomonadota</taxon>
        <taxon>Alphaproteobacteria</taxon>
        <taxon>Hyphomicrobiales</taxon>
        <taxon>Nitrobacteraceae</taxon>
        <taxon>Bradyrhizobium</taxon>
    </lineage>
</organism>
<dbReference type="InterPro" id="IPR035906">
    <property type="entry name" value="MetI-like_sf"/>
</dbReference>
<protein>
    <submittedName>
        <fullName evidence="11">Sulfonate transport system permease protein</fullName>
    </submittedName>
</protein>
<dbReference type="InterPro" id="IPR000515">
    <property type="entry name" value="MetI-like"/>
</dbReference>
<keyword evidence="5 9" id="KW-0812">Transmembrane</keyword>
<dbReference type="GO" id="GO:0042918">
    <property type="term" value="P:alkanesulfonate transmembrane transport"/>
    <property type="evidence" value="ECO:0007669"/>
    <property type="project" value="UniProtKB-ARBA"/>
</dbReference>
<gene>
    <name evidence="11" type="ORF">SAMN05444158_3412</name>
</gene>
<evidence type="ECO:0000259" key="10">
    <source>
        <dbReference type="PROSITE" id="PS50928"/>
    </source>
</evidence>
<keyword evidence="3 9" id="KW-0813">Transport</keyword>